<sequence>MEKKITKIEPVRKQEQQNAPMMKRVCAYCRVSTASGEQKRSLEAQIRYYTKLIQEKEHWISSFSLRKHCFFRFFDFLRGTATAVFIRKQLLFSYEDALNGQGFMRTKPKSVQN</sequence>
<protein>
    <recommendedName>
        <fullName evidence="3">Resolvase/invertase-type recombinase catalytic domain-containing protein</fullName>
    </recommendedName>
</protein>
<gene>
    <name evidence="1" type="ORF">H9X83_04655</name>
</gene>
<name>A0ABS2G8C8_9FIRM</name>
<dbReference type="SUPFAM" id="SSF53041">
    <property type="entry name" value="Resolvase-like"/>
    <property type="match status" value="1"/>
</dbReference>
<dbReference type="InterPro" id="IPR036162">
    <property type="entry name" value="Resolvase-like_N_sf"/>
</dbReference>
<dbReference type="EMBL" id="JACSNV010000005">
    <property type="protein sequence ID" value="MBM6877445.1"/>
    <property type="molecule type" value="Genomic_DNA"/>
</dbReference>
<comment type="caution">
    <text evidence="1">The sequence shown here is derived from an EMBL/GenBank/DDBJ whole genome shotgun (WGS) entry which is preliminary data.</text>
</comment>
<dbReference type="RefSeq" id="WP_205133521.1">
    <property type="nucleotide sequence ID" value="NZ_JACSNT010000006.1"/>
</dbReference>
<keyword evidence="2" id="KW-1185">Reference proteome</keyword>
<proteinExistence type="predicted"/>
<reference evidence="1 2" key="1">
    <citation type="journal article" date="2021" name="Sci. Rep.">
        <title>The distribution of antibiotic resistance genes in chicken gut microbiota commensals.</title>
        <authorList>
            <person name="Juricova H."/>
            <person name="Matiasovicova J."/>
            <person name="Kubasova T."/>
            <person name="Cejkova D."/>
            <person name="Rychlik I."/>
        </authorList>
    </citation>
    <scope>NUCLEOTIDE SEQUENCE [LARGE SCALE GENOMIC DNA]</scope>
    <source>
        <strain evidence="1 2">An431b</strain>
    </source>
</reference>
<organism evidence="1 2">
    <name type="scientific">Anaerotignum lactatifermentans</name>
    <dbReference type="NCBI Taxonomy" id="160404"/>
    <lineage>
        <taxon>Bacteria</taxon>
        <taxon>Bacillati</taxon>
        <taxon>Bacillota</taxon>
        <taxon>Clostridia</taxon>
        <taxon>Lachnospirales</taxon>
        <taxon>Anaerotignaceae</taxon>
        <taxon>Anaerotignum</taxon>
    </lineage>
</organism>
<dbReference type="Gene3D" id="3.40.50.1390">
    <property type="entry name" value="Resolvase, N-terminal catalytic domain"/>
    <property type="match status" value="1"/>
</dbReference>
<evidence type="ECO:0000313" key="1">
    <source>
        <dbReference type="EMBL" id="MBM6877445.1"/>
    </source>
</evidence>
<evidence type="ECO:0008006" key="3">
    <source>
        <dbReference type="Google" id="ProtNLM"/>
    </source>
</evidence>
<dbReference type="Proteomes" id="UP000729290">
    <property type="component" value="Unassembled WGS sequence"/>
</dbReference>
<accession>A0ABS2G8C8</accession>
<evidence type="ECO:0000313" key="2">
    <source>
        <dbReference type="Proteomes" id="UP000729290"/>
    </source>
</evidence>